<evidence type="ECO:0000256" key="1">
    <source>
        <dbReference type="SAM" id="MobiDB-lite"/>
    </source>
</evidence>
<sequence>MAGVTTGSADQTLPGFGDTGRLIDDIVGDYEDAKEQGIRCGKQGFPSAQPYLSHTPGAHRYSPHDQDASLGGRLRLRSYPKEEEEKESRRIIDNARSHGHRYAASM</sequence>
<name>A0A317VAU8_ASPEC</name>
<organism evidence="2 3">
    <name type="scientific">Aspergillus eucalypticola (strain CBS 122712 / IBT 29274)</name>
    <dbReference type="NCBI Taxonomy" id="1448314"/>
    <lineage>
        <taxon>Eukaryota</taxon>
        <taxon>Fungi</taxon>
        <taxon>Dikarya</taxon>
        <taxon>Ascomycota</taxon>
        <taxon>Pezizomycotina</taxon>
        <taxon>Eurotiomycetes</taxon>
        <taxon>Eurotiomycetidae</taxon>
        <taxon>Eurotiales</taxon>
        <taxon>Aspergillaceae</taxon>
        <taxon>Aspergillus</taxon>
        <taxon>Aspergillus subgen. Circumdati</taxon>
    </lineage>
</organism>
<dbReference type="EMBL" id="MSFU01000015">
    <property type="protein sequence ID" value="PWY71336.1"/>
    <property type="molecule type" value="Genomic_DNA"/>
</dbReference>
<reference evidence="2" key="1">
    <citation type="submission" date="2016-12" db="EMBL/GenBank/DDBJ databases">
        <title>The genomes of Aspergillus section Nigri reveals drivers in fungal speciation.</title>
        <authorList>
            <consortium name="DOE Joint Genome Institute"/>
            <person name="Vesth T.C."/>
            <person name="Nybo J."/>
            <person name="Theobald S."/>
            <person name="Brandl J."/>
            <person name="Frisvad J.C."/>
            <person name="Nielsen K.F."/>
            <person name="Lyhne E.K."/>
            <person name="Kogle M.E."/>
            <person name="Kuo A."/>
            <person name="Riley R."/>
            <person name="Clum A."/>
            <person name="Nolan M."/>
            <person name="Lipzen A."/>
            <person name="Salamov A."/>
            <person name="Henrissat B."/>
            <person name="Wiebenga A."/>
            <person name="De vries R.P."/>
            <person name="Grigoriev I.V."/>
            <person name="Mortensen U.H."/>
            <person name="Andersen M.R."/>
            <person name="Baker S.E."/>
        </authorList>
    </citation>
    <scope>NUCLEOTIDE SEQUENCE</scope>
    <source>
        <strain evidence="2">CBS 122712</strain>
    </source>
</reference>
<evidence type="ECO:0000313" key="3">
    <source>
        <dbReference type="Proteomes" id="UP000246171"/>
    </source>
</evidence>
<dbReference type="Proteomes" id="UP000246171">
    <property type="component" value="Unassembled WGS sequence"/>
</dbReference>
<comment type="caution">
    <text evidence="2">The sequence shown here is derived from an EMBL/GenBank/DDBJ whole genome shotgun (WGS) entry which is preliminary data.</text>
</comment>
<accession>A0A317VAU8</accession>
<proteinExistence type="predicted"/>
<dbReference type="VEuPathDB" id="FungiDB:BO83DRAFT_389637"/>
<protein>
    <submittedName>
        <fullName evidence="2">Uncharacterized protein</fullName>
    </submittedName>
</protein>
<evidence type="ECO:0000313" key="2">
    <source>
        <dbReference type="EMBL" id="PWY71336.1"/>
    </source>
</evidence>
<keyword evidence="3" id="KW-1185">Reference proteome</keyword>
<dbReference type="AlphaFoldDB" id="A0A317VAU8"/>
<gene>
    <name evidence="2" type="ORF">BO83DRAFT_389637</name>
</gene>
<feature type="region of interest" description="Disordered" evidence="1">
    <location>
        <begin position="41"/>
        <end position="72"/>
    </location>
</feature>